<dbReference type="AlphaFoldDB" id="F2LS83"/>
<dbReference type="EMBL" id="CP002602">
    <property type="protein sequence ID" value="AEA65638.1"/>
    <property type="molecule type" value="Genomic_DNA"/>
</dbReference>
<evidence type="ECO:0000313" key="3">
    <source>
        <dbReference type="EMBL" id="AEA65638.1"/>
    </source>
</evidence>
<proteinExistence type="predicted"/>
<dbReference type="GO" id="GO:0000160">
    <property type="term" value="P:phosphorelay signal transduction system"/>
    <property type="evidence" value="ECO:0007669"/>
    <property type="project" value="InterPro"/>
</dbReference>
<protein>
    <submittedName>
        <fullName evidence="3">Response regulator receiver protein</fullName>
    </submittedName>
</protein>
<dbReference type="RefSeq" id="WP_013691773.1">
    <property type="nucleotide sequence ID" value="NC_015377.1"/>
</dbReference>
<geneLocation type="plasmid" evidence="3 4">
    <name>bgla_2p</name>
</geneLocation>
<dbReference type="Gene3D" id="1.10.260.40">
    <property type="entry name" value="lambda repressor-like DNA-binding domains"/>
    <property type="match status" value="1"/>
</dbReference>
<accession>F2LS83</accession>
<dbReference type="Pfam" id="PF08667">
    <property type="entry name" value="BetR"/>
    <property type="match status" value="1"/>
</dbReference>
<dbReference type="eggNOG" id="COG0745">
    <property type="taxonomic scope" value="Bacteria"/>
</dbReference>
<evidence type="ECO:0000256" key="1">
    <source>
        <dbReference type="PROSITE-ProRule" id="PRU00169"/>
    </source>
</evidence>
<dbReference type="Proteomes" id="UP000008316">
    <property type="component" value="Plasmid bgla_2p"/>
</dbReference>
<evidence type="ECO:0000313" key="4">
    <source>
        <dbReference type="Proteomes" id="UP000008316"/>
    </source>
</evidence>
<dbReference type="PROSITE" id="PS50110">
    <property type="entry name" value="RESPONSE_REGULATORY"/>
    <property type="match status" value="1"/>
</dbReference>
<feature type="domain" description="Response regulatory" evidence="2">
    <location>
        <begin position="161"/>
        <end position="281"/>
    </location>
</feature>
<dbReference type="KEGG" id="bgd:bgla_2p0400"/>
<organism evidence="3 4">
    <name type="scientific">Burkholderia gladioli (strain BSR3)</name>
    <dbReference type="NCBI Taxonomy" id="999541"/>
    <lineage>
        <taxon>Bacteria</taxon>
        <taxon>Pseudomonadati</taxon>
        <taxon>Pseudomonadota</taxon>
        <taxon>Betaproteobacteria</taxon>
        <taxon>Burkholderiales</taxon>
        <taxon>Burkholderiaceae</taxon>
        <taxon>Burkholderia</taxon>
    </lineage>
</organism>
<dbReference type="HOGENOM" id="CLU_058007_0_0_4"/>
<keyword evidence="3" id="KW-0614">Plasmid</keyword>
<keyword evidence="1" id="KW-0597">Phosphoprotein</keyword>
<evidence type="ECO:0000259" key="2">
    <source>
        <dbReference type="PROSITE" id="PS50110"/>
    </source>
</evidence>
<dbReference type="Gene3D" id="3.40.50.2300">
    <property type="match status" value="1"/>
</dbReference>
<dbReference type="InterPro" id="IPR001789">
    <property type="entry name" value="Sig_transdc_resp-reg_receiver"/>
</dbReference>
<dbReference type="InterPro" id="IPR013975">
    <property type="entry name" value="Tscrpt_reg_BetR_N"/>
</dbReference>
<reference evidence="3 4" key="1">
    <citation type="journal article" date="2011" name="J. Bacteriol.">
        <title>Complete genome sequence of Burkholderia gladioli BSR3.</title>
        <authorList>
            <person name="Seo Y.S."/>
            <person name="Lim J."/>
            <person name="Choi B.S."/>
            <person name="Kim H."/>
            <person name="Goo E."/>
            <person name="Lee B."/>
            <person name="Lim J.S."/>
            <person name="Choi I.Y."/>
            <person name="Moon J.S."/>
            <person name="Kim J."/>
            <person name="Hwang I."/>
        </authorList>
    </citation>
    <scope>NUCLEOTIDE SEQUENCE [LARGE SCALE GENOMIC DNA]</scope>
    <source>
        <strain evidence="4">BSR3</strain>
    </source>
</reference>
<sequence length="289" mass="32152">MEATQPVFDAKAIAEKVRELLDSKGIPRRQHAAEIEKHLRLSASQAHRKLKGESPWSLAQIRDIASVFGVAPAELLEDSDATDVLNYAGQRCVLAVGHEELPCVAVIGAEIDPLSAPPLFVALRIGDQWRVYRSSHSPDGIKHFVEKIEIDGRQATPHKPIVAVLDDNEDSANELARALQKRNFTALPFYTSNSLLEAMNKTTFSGFVIDWLLEKETARRCIEEIRLKRNVNAPIVILTAYMGQSEHANSIVEMMTLFKIKGPYEKPARVGIIAAALEPHSHRLPNNEE</sequence>
<gene>
    <name evidence="3" type="ordered locus">bgla_2p0400</name>
</gene>
<feature type="modified residue" description="4-aspartylphosphate" evidence="1">
    <location>
        <position position="210"/>
    </location>
</feature>
<dbReference type="GO" id="GO:0003677">
    <property type="term" value="F:DNA binding"/>
    <property type="evidence" value="ECO:0007669"/>
    <property type="project" value="InterPro"/>
</dbReference>
<dbReference type="SUPFAM" id="SSF52172">
    <property type="entry name" value="CheY-like"/>
    <property type="match status" value="1"/>
</dbReference>
<keyword evidence="4" id="KW-1185">Reference proteome</keyword>
<dbReference type="InterPro" id="IPR011006">
    <property type="entry name" value="CheY-like_superfamily"/>
</dbReference>
<dbReference type="InterPro" id="IPR010982">
    <property type="entry name" value="Lambda_DNA-bd_dom_sf"/>
</dbReference>
<name>F2LS83_BURGS</name>